<reference evidence="6 7" key="1">
    <citation type="submission" date="2017-05" db="EMBL/GenBank/DDBJ databases">
        <authorList>
            <person name="Song R."/>
            <person name="Chenine A.L."/>
            <person name="Ruprecht R.M."/>
        </authorList>
    </citation>
    <scope>NUCLEOTIDE SEQUENCE [LARGE SCALE GENOMIC DNA]</scope>
    <source>
        <strain evidence="6 7">CECT 8899</strain>
    </source>
</reference>
<dbReference type="Pfam" id="PF00111">
    <property type="entry name" value="Fer2"/>
    <property type="match status" value="1"/>
</dbReference>
<evidence type="ECO:0000256" key="1">
    <source>
        <dbReference type="ARBA" id="ARBA00022714"/>
    </source>
</evidence>
<evidence type="ECO:0000313" key="6">
    <source>
        <dbReference type="EMBL" id="SMY07695.1"/>
    </source>
</evidence>
<dbReference type="EMBL" id="FXZK01000003">
    <property type="protein sequence ID" value="SMY07695.1"/>
    <property type="molecule type" value="Genomic_DNA"/>
</dbReference>
<dbReference type="OrthoDB" id="9792018at2"/>
<organism evidence="6 7">
    <name type="scientific">Flavimaricola marinus</name>
    <dbReference type="NCBI Taxonomy" id="1819565"/>
    <lineage>
        <taxon>Bacteria</taxon>
        <taxon>Pseudomonadati</taxon>
        <taxon>Pseudomonadota</taxon>
        <taxon>Alphaproteobacteria</taxon>
        <taxon>Rhodobacterales</taxon>
        <taxon>Paracoccaceae</taxon>
        <taxon>Flavimaricola</taxon>
    </lineage>
</organism>
<name>A0A238LE73_9RHOB</name>
<dbReference type="SUPFAM" id="SSF47741">
    <property type="entry name" value="CO dehydrogenase ISP C-domain like"/>
    <property type="match status" value="1"/>
</dbReference>
<dbReference type="InterPro" id="IPR051452">
    <property type="entry name" value="Diverse_Oxidoreductases"/>
</dbReference>
<dbReference type="InterPro" id="IPR001041">
    <property type="entry name" value="2Fe-2S_ferredoxin-type"/>
</dbReference>
<dbReference type="GO" id="GO:0016491">
    <property type="term" value="F:oxidoreductase activity"/>
    <property type="evidence" value="ECO:0007669"/>
    <property type="project" value="UniProtKB-KW"/>
</dbReference>
<evidence type="ECO:0000313" key="7">
    <source>
        <dbReference type="Proteomes" id="UP000201613"/>
    </source>
</evidence>
<keyword evidence="7" id="KW-1185">Reference proteome</keyword>
<dbReference type="EC" id="1.17.2.1" evidence="6"/>
<feature type="domain" description="2Fe-2S ferredoxin-type" evidence="5">
    <location>
        <begin position="2"/>
        <end position="78"/>
    </location>
</feature>
<dbReference type="PANTHER" id="PTHR44379">
    <property type="entry name" value="OXIDOREDUCTASE WITH IRON-SULFUR SUBUNIT"/>
    <property type="match status" value="1"/>
</dbReference>
<dbReference type="InterPro" id="IPR012675">
    <property type="entry name" value="Beta-grasp_dom_sf"/>
</dbReference>
<dbReference type="Pfam" id="PF01799">
    <property type="entry name" value="Fer2_2"/>
    <property type="match status" value="1"/>
</dbReference>
<dbReference type="InterPro" id="IPR036010">
    <property type="entry name" value="2Fe-2S_ferredoxin-like_sf"/>
</dbReference>
<dbReference type="PANTHER" id="PTHR44379:SF6">
    <property type="entry name" value="BLR6046 PROTEIN"/>
    <property type="match status" value="1"/>
</dbReference>
<dbReference type="AlphaFoldDB" id="A0A238LE73"/>
<dbReference type="Gene3D" id="3.10.20.30">
    <property type="match status" value="1"/>
</dbReference>
<dbReference type="GO" id="GO:0046872">
    <property type="term" value="F:metal ion binding"/>
    <property type="evidence" value="ECO:0007669"/>
    <property type="project" value="UniProtKB-KW"/>
</dbReference>
<evidence type="ECO:0000259" key="5">
    <source>
        <dbReference type="PROSITE" id="PS51085"/>
    </source>
</evidence>
<keyword evidence="1" id="KW-0001">2Fe-2S</keyword>
<keyword evidence="2" id="KW-0479">Metal-binding</keyword>
<evidence type="ECO:0000256" key="2">
    <source>
        <dbReference type="ARBA" id="ARBA00022723"/>
    </source>
</evidence>
<dbReference type="GO" id="GO:0051537">
    <property type="term" value="F:2 iron, 2 sulfur cluster binding"/>
    <property type="evidence" value="ECO:0007669"/>
    <property type="project" value="UniProtKB-KW"/>
</dbReference>
<dbReference type="InterPro" id="IPR036884">
    <property type="entry name" value="2Fe-2S-bd_dom_sf"/>
</dbReference>
<dbReference type="Gene3D" id="1.10.150.120">
    <property type="entry name" value="[2Fe-2S]-binding domain"/>
    <property type="match status" value="1"/>
</dbReference>
<accession>A0A238LE73</accession>
<evidence type="ECO:0000256" key="3">
    <source>
        <dbReference type="ARBA" id="ARBA00023004"/>
    </source>
</evidence>
<evidence type="ECO:0000256" key="4">
    <source>
        <dbReference type="ARBA" id="ARBA00023014"/>
    </source>
</evidence>
<dbReference type="InterPro" id="IPR002888">
    <property type="entry name" value="2Fe-2S-bd"/>
</dbReference>
<dbReference type="Proteomes" id="UP000201613">
    <property type="component" value="Unassembled WGS sequence"/>
</dbReference>
<proteinExistence type="predicted"/>
<keyword evidence="4" id="KW-0411">Iron-sulfur</keyword>
<dbReference type="SUPFAM" id="SSF54292">
    <property type="entry name" value="2Fe-2S ferredoxin-like"/>
    <property type="match status" value="1"/>
</dbReference>
<sequence length="158" mass="16655">MSWTDFELNGTAVRVTASPQTPLIYVLRNELGQTGTRFGCGQELCGACKVSVDGEMRFACTLPLSEVAGREVHTVEGMAEDPIGSALLAAFEAERAGQCGYCLSGILVRARALLGETPKPDRSAICAALDDHLCRCGAHPGIIRAVARAAYALEGRSA</sequence>
<gene>
    <name evidence="6" type="primary">nicA</name>
    <name evidence="6" type="ORF">LOM8899_01835</name>
</gene>
<keyword evidence="3" id="KW-0408">Iron</keyword>
<dbReference type="RefSeq" id="WP_093991907.1">
    <property type="nucleotide sequence ID" value="NZ_FXZK01000003.1"/>
</dbReference>
<dbReference type="PROSITE" id="PS51085">
    <property type="entry name" value="2FE2S_FER_2"/>
    <property type="match status" value="1"/>
</dbReference>
<keyword evidence="6" id="KW-0560">Oxidoreductase</keyword>
<protein>
    <submittedName>
        <fullName evidence="6">Nicotinate dehydrogenase subunit A</fullName>
        <ecNumber evidence="6">1.17.2.1</ecNumber>
    </submittedName>
</protein>